<dbReference type="Gramene" id="OB08G22170.1">
    <property type="protein sequence ID" value="OB08G22170.1"/>
    <property type="gene ID" value="OB08G22170"/>
</dbReference>
<evidence type="ECO:0000313" key="1">
    <source>
        <dbReference type="EnsemblPlants" id="OB08G22170.1"/>
    </source>
</evidence>
<dbReference type="HOGENOM" id="CLU_2625927_0_0_1"/>
<dbReference type="Proteomes" id="UP000006038">
    <property type="component" value="Chromosome 8"/>
</dbReference>
<sequence length="78" mass="8808">MAATDTELIARLLRQNVPPCMNQAPAITKQGTLKIILCYLAVASVLIGQELFNEYLQNYSFTLPMFSSYSTWIVYICL</sequence>
<evidence type="ECO:0000313" key="2">
    <source>
        <dbReference type="Proteomes" id="UP000006038"/>
    </source>
</evidence>
<keyword evidence="2" id="KW-1185">Reference proteome</keyword>
<dbReference type="EnsemblPlants" id="OB08G22170.1">
    <property type="protein sequence ID" value="OB08G22170.1"/>
    <property type="gene ID" value="OB08G22170"/>
</dbReference>
<reference evidence="1" key="1">
    <citation type="journal article" date="2013" name="Nat. Commun.">
        <title>Whole-genome sequencing of Oryza brachyantha reveals mechanisms underlying Oryza genome evolution.</title>
        <authorList>
            <person name="Chen J."/>
            <person name="Huang Q."/>
            <person name="Gao D."/>
            <person name="Wang J."/>
            <person name="Lang Y."/>
            <person name="Liu T."/>
            <person name="Li B."/>
            <person name="Bai Z."/>
            <person name="Luis Goicoechea J."/>
            <person name="Liang C."/>
            <person name="Chen C."/>
            <person name="Zhang W."/>
            <person name="Sun S."/>
            <person name="Liao Y."/>
            <person name="Zhang X."/>
            <person name="Yang L."/>
            <person name="Song C."/>
            <person name="Wang M."/>
            <person name="Shi J."/>
            <person name="Liu G."/>
            <person name="Liu J."/>
            <person name="Zhou H."/>
            <person name="Zhou W."/>
            <person name="Yu Q."/>
            <person name="An N."/>
            <person name="Chen Y."/>
            <person name="Cai Q."/>
            <person name="Wang B."/>
            <person name="Liu B."/>
            <person name="Min J."/>
            <person name="Huang Y."/>
            <person name="Wu H."/>
            <person name="Li Z."/>
            <person name="Zhang Y."/>
            <person name="Yin Y."/>
            <person name="Song W."/>
            <person name="Jiang J."/>
            <person name="Jackson S.A."/>
            <person name="Wing R.A."/>
            <person name="Wang J."/>
            <person name="Chen M."/>
        </authorList>
    </citation>
    <scope>NUCLEOTIDE SEQUENCE [LARGE SCALE GENOMIC DNA]</scope>
    <source>
        <strain evidence="1">cv. IRGC 101232</strain>
    </source>
</reference>
<reference evidence="1" key="2">
    <citation type="submission" date="2013-04" db="UniProtKB">
        <authorList>
            <consortium name="EnsemblPlants"/>
        </authorList>
    </citation>
    <scope>IDENTIFICATION</scope>
</reference>
<dbReference type="AlphaFoldDB" id="J3MSY7"/>
<accession>J3MSY7</accession>
<name>J3MSY7_ORYBR</name>
<proteinExistence type="predicted"/>
<protein>
    <submittedName>
        <fullName evidence="1">Uncharacterized protein</fullName>
    </submittedName>
</protein>
<organism evidence="1">
    <name type="scientific">Oryza brachyantha</name>
    <name type="common">malo sina</name>
    <dbReference type="NCBI Taxonomy" id="4533"/>
    <lineage>
        <taxon>Eukaryota</taxon>
        <taxon>Viridiplantae</taxon>
        <taxon>Streptophyta</taxon>
        <taxon>Embryophyta</taxon>
        <taxon>Tracheophyta</taxon>
        <taxon>Spermatophyta</taxon>
        <taxon>Magnoliopsida</taxon>
        <taxon>Liliopsida</taxon>
        <taxon>Poales</taxon>
        <taxon>Poaceae</taxon>
        <taxon>BOP clade</taxon>
        <taxon>Oryzoideae</taxon>
        <taxon>Oryzeae</taxon>
        <taxon>Oryzinae</taxon>
        <taxon>Oryza</taxon>
    </lineage>
</organism>